<dbReference type="SUPFAM" id="SSF81345">
    <property type="entry name" value="ABC transporter involved in vitamin B12 uptake, BtuC"/>
    <property type="match status" value="1"/>
</dbReference>
<feature type="transmembrane region" description="Helical" evidence="6">
    <location>
        <begin position="34"/>
        <end position="54"/>
    </location>
</feature>
<organism evidence="7">
    <name type="scientific">termite gut metagenome</name>
    <dbReference type="NCBI Taxonomy" id="433724"/>
    <lineage>
        <taxon>unclassified sequences</taxon>
        <taxon>metagenomes</taxon>
        <taxon>organismal metagenomes</taxon>
    </lineage>
</organism>
<evidence type="ECO:0000313" key="7">
    <source>
        <dbReference type="EMBL" id="KAA6332948.1"/>
    </source>
</evidence>
<feature type="transmembrane region" description="Helical" evidence="6">
    <location>
        <begin position="157"/>
        <end position="181"/>
    </location>
</feature>
<evidence type="ECO:0000256" key="1">
    <source>
        <dbReference type="ARBA" id="ARBA00004141"/>
    </source>
</evidence>
<dbReference type="GO" id="GO:0043190">
    <property type="term" value="C:ATP-binding cassette (ABC) transporter complex"/>
    <property type="evidence" value="ECO:0007669"/>
    <property type="project" value="InterPro"/>
</dbReference>
<feature type="transmembrane region" description="Helical" evidence="6">
    <location>
        <begin position="116"/>
        <end position="137"/>
    </location>
</feature>
<feature type="transmembrane region" description="Helical" evidence="6">
    <location>
        <begin position="243"/>
        <end position="261"/>
    </location>
</feature>
<keyword evidence="4 6" id="KW-1133">Transmembrane helix</keyword>
<gene>
    <name evidence="7" type="ORF">EZS27_018589</name>
</gene>
<dbReference type="Pfam" id="PF00950">
    <property type="entry name" value="ABC-3"/>
    <property type="match status" value="1"/>
</dbReference>
<comment type="subcellular location">
    <subcellularLocation>
        <location evidence="1">Membrane</location>
        <topology evidence="1">Multi-pass membrane protein</topology>
    </subcellularLocation>
</comment>
<dbReference type="FunFam" id="1.10.3470.10:FF:000012">
    <property type="entry name" value="Zinc ABC transporter, permease"/>
    <property type="match status" value="1"/>
</dbReference>
<dbReference type="AlphaFoldDB" id="A0A5J4RH69"/>
<comment type="caution">
    <text evidence="7">The sequence shown here is derived from an EMBL/GenBank/DDBJ whole genome shotgun (WGS) entry which is preliminary data.</text>
</comment>
<proteinExistence type="inferred from homology"/>
<evidence type="ECO:0000256" key="3">
    <source>
        <dbReference type="ARBA" id="ARBA00022692"/>
    </source>
</evidence>
<feature type="transmembrane region" description="Helical" evidence="6">
    <location>
        <begin position="217"/>
        <end position="236"/>
    </location>
</feature>
<dbReference type="GO" id="GO:0010043">
    <property type="term" value="P:response to zinc ion"/>
    <property type="evidence" value="ECO:0007669"/>
    <property type="project" value="TreeGrafter"/>
</dbReference>
<evidence type="ECO:0000256" key="6">
    <source>
        <dbReference type="SAM" id="Phobius"/>
    </source>
</evidence>
<feature type="transmembrane region" description="Helical" evidence="6">
    <location>
        <begin position="61"/>
        <end position="81"/>
    </location>
</feature>
<keyword evidence="3 6" id="KW-0812">Transmembrane</keyword>
<feature type="transmembrane region" description="Helical" evidence="6">
    <location>
        <begin position="267"/>
        <end position="284"/>
    </location>
</feature>
<dbReference type="InterPro" id="IPR001626">
    <property type="entry name" value="ABC_TroCD"/>
</dbReference>
<dbReference type="CDD" id="cd06550">
    <property type="entry name" value="TM_ABC_iron-siderophores_like"/>
    <property type="match status" value="1"/>
</dbReference>
<feature type="transmembrane region" description="Helical" evidence="6">
    <location>
        <begin position="87"/>
        <end position="104"/>
    </location>
</feature>
<evidence type="ECO:0000256" key="2">
    <source>
        <dbReference type="ARBA" id="ARBA00008034"/>
    </source>
</evidence>
<feature type="transmembrane region" description="Helical" evidence="6">
    <location>
        <begin position="193"/>
        <end position="211"/>
    </location>
</feature>
<dbReference type="PANTHER" id="PTHR30477">
    <property type="entry name" value="ABC-TRANSPORTER METAL-BINDING PROTEIN"/>
    <property type="match status" value="1"/>
</dbReference>
<reference evidence="7" key="1">
    <citation type="submission" date="2019-03" db="EMBL/GenBank/DDBJ databases">
        <title>Single cell metagenomics reveals metabolic interactions within the superorganism composed of flagellate Streblomastix strix and complex community of Bacteroidetes bacteria on its surface.</title>
        <authorList>
            <person name="Treitli S.C."/>
            <person name="Kolisko M."/>
            <person name="Husnik F."/>
            <person name="Keeling P."/>
            <person name="Hampl V."/>
        </authorList>
    </citation>
    <scope>NUCLEOTIDE SEQUENCE</scope>
    <source>
        <strain evidence="7">STM</strain>
    </source>
</reference>
<protein>
    <submittedName>
        <fullName evidence="7">High-affinity zinc uptake system membrane protein ZnuB</fullName>
    </submittedName>
</protein>
<evidence type="ECO:0000256" key="5">
    <source>
        <dbReference type="ARBA" id="ARBA00023136"/>
    </source>
</evidence>
<dbReference type="EMBL" id="SNRY01001174">
    <property type="protein sequence ID" value="KAA6332948.1"/>
    <property type="molecule type" value="Genomic_DNA"/>
</dbReference>
<dbReference type="GO" id="GO:0055085">
    <property type="term" value="P:transmembrane transport"/>
    <property type="evidence" value="ECO:0007669"/>
    <property type="project" value="InterPro"/>
</dbReference>
<sequence>MVEATKIQYNDLTLRSFYSRITRMLIHSLLEYTFFRHALLGSLLASIACGMIGTYVVTRRLVFISGGITHASFGGIGLGLYTGISPIVSTAVFSILSAFGIEWLSKRKDVREDSAIAVFWTFGMAVGIMFTFLSPGFAPDLSAYLFGNILTITQTDLIMQGTVCIFLILFFILFINSIVYIAFDREFARSQGLPVALFEYLLMMFIALTIVSCLRMVGIVLVISLLTIPQMTANLFTHSFKRIIWYSIGIGYLSCLGGLFISYYKNIPSGASIIFFSIVIYALGKGMKKIIPTKS</sequence>
<dbReference type="PANTHER" id="PTHR30477:SF18">
    <property type="entry name" value="METAL TRANSPORT SYSTEM MEMBRANE PROTEIN CT_417-RELATED"/>
    <property type="match status" value="1"/>
</dbReference>
<name>A0A5J4RH69_9ZZZZ</name>
<comment type="similarity">
    <text evidence="2">Belongs to the ABC-3 integral membrane protein family.</text>
</comment>
<dbReference type="Gene3D" id="1.10.3470.10">
    <property type="entry name" value="ABC transporter involved in vitamin B12 uptake, BtuC"/>
    <property type="match status" value="1"/>
</dbReference>
<keyword evidence="5 6" id="KW-0472">Membrane</keyword>
<dbReference type="InterPro" id="IPR037294">
    <property type="entry name" value="ABC_BtuC-like"/>
</dbReference>
<evidence type="ECO:0000256" key="4">
    <source>
        <dbReference type="ARBA" id="ARBA00022989"/>
    </source>
</evidence>
<accession>A0A5J4RH69</accession>